<feature type="region of interest" description="Disordered" evidence="5">
    <location>
        <begin position="98"/>
        <end position="173"/>
    </location>
</feature>
<dbReference type="Pfam" id="PF02146">
    <property type="entry name" value="SIR2"/>
    <property type="match status" value="3"/>
</dbReference>
<feature type="compositionally biased region" description="Basic and acidic residues" evidence="5">
    <location>
        <begin position="135"/>
        <end position="147"/>
    </location>
</feature>
<protein>
    <recommendedName>
        <fullName evidence="6">Deacetylase sirtuin-type domain-containing protein</fullName>
    </recommendedName>
</protein>
<feature type="region of interest" description="Disordered" evidence="5">
    <location>
        <begin position="504"/>
        <end position="581"/>
    </location>
</feature>
<dbReference type="InterPro" id="IPR029035">
    <property type="entry name" value="DHS-like_NAD/FAD-binding_dom"/>
</dbReference>
<dbReference type="InterPro" id="IPR050134">
    <property type="entry name" value="NAD-dep_sirtuin_deacylases"/>
</dbReference>
<feature type="binding site" evidence="4">
    <location>
        <position position="295"/>
    </location>
    <ligand>
        <name>Zn(2+)</name>
        <dbReference type="ChEBI" id="CHEBI:29105"/>
    </ligand>
</feature>
<feature type="binding site" evidence="4">
    <location>
        <position position="323"/>
    </location>
    <ligand>
        <name>Zn(2+)</name>
        <dbReference type="ChEBI" id="CHEBI:29105"/>
    </ligand>
</feature>
<evidence type="ECO:0000256" key="4">
    <source>
        <dbReference type="PROSITE-ProRule" id="PRU00236"/>
    </source>
</evidence>
<dbReference type="PANTHER" id="PTHR11085">
    <property type="entry name" value="NAD-DEPENDENT PROTEIN DEACYLASE SIRTUIN-5, MITOCHONDRIAL-RELATED"/>
    <property type="match status" value="1"/>
</dbReference>
<feature type="compositionally biased region" description="Polar residues" evidence="5">
    <location>
        <begin position="524"/>
        <end position="545"/>
    </location>
</feature>
<feature type="compositionally biased region" description="Low complexity" evidence="5">
    <location>
        <begin position="157"/>
        <end position="170"/>
    </location>
</feature>
<keyword evidence="2" id="KW-0808">Transferase</keyword>
<dbReference type="RefSeq" id="XP_018134051.1">
    <property type="nucleotide sequence ID" value="XM_018271029.2"/>
</dbReference>
<reference evidence="7 8" key="1">
    <citation type="submission" date="2016-03" db="EMBL/GenBank/DDBJ databases">
        <title>Comparative genomics of Pseudogymnoascus destructans, the fungus causing white-nose syndrome of bats.</title>
        <authorList>
            <person name="Palmer J.M."/>
            <person name="Drees K.P."/>
            <person name="Foster J.T."/>
            <person name="Lindner D.L."/>
        </authorList>
    </citation>
    <scope>NUCLEOTIDE SEQUENCE [LARGE SCALE GENOMIC DNA]</scope>
    <source>
        <strain evidence="7 8">UAMH 10579</strain>
    </source>
</reference>
<feature type="active site" description="Proton acceptor" evidence="4">
    <location>
        <position position="287"/>
    </location>
</feature>
<evidence type="ECO:0000256" key="5">
    <source>
        <dbReference type="SAM" id="MobiDB-lite"/>
    </source>
</evidence>
<keyword evidence="8" id="KW-1185">Reference proteome</keyword>
<evidence type="ECO:0000313" key="8">
    <source>
        <dbReference type="Proteomes" id="UP000091956"/>
    </source>
</evidence>
<dbReference type="AlphaFoldDB" id="A0A1B8GWX7"/>
<keyword evidence="3" id="KW-0520">NAD</keyword>
<feature type="binding site" evidence="4">
    <location>
        <position position="298"/>
    </location>
    <ligand>
        <name>Zn(2+)</name>
        <dbReference type="ChEBI" id="CHEBI:29105"/>
    </ligand>
</feature>
<keyword evidence="4" id="KW-0862">Zinc</keyword>
<dbReference type="PROSITE" id="PS50305">
    <property type="entry name" value="SIRTUIN"/>
    <property type="match status" value="1"/>
</dbReference>
<evidence type="ECO:0000256" key="1">
    <source>
        <dbReference type="ARBA" id="ARBA00006924"/>
    </source>
</evidence>
<name>A0A1B8GWX7_9PEZI</name>
<dbReference type="EMBL" id="KV460209">
    <property type="protein sequence ID" value="OBU00319.1"/>
    <property type="molecule type" value="Genomic_DNA"/>
</dbReference>
<evidence type="ECO:0000313" key="7">
    <source>
        <dbReference type="EMBL" id="OBU00319.1"/>
    </source>
</evidence>
<feature type="compositionally biased region" description="Polar residues" evidence="5">
    <location>
        <begin position="109"/>
        <end position="130"/>
    </location>
</feature>
<keyword evidence="4" id="KW-0479">Metal-binding</keyword>
<evidence type="ECO:0000259" key="6">
    <source>
        <dbReference type="PROSITE" id="PS50305"/>
    </source>
</evidence>
<evidence type="ECO:0000256" key="3">
    <source>
        <dbReference type="ARBA" id="ARBA00023027"/>
    </source>
</evidence>
<dbReference type="GO" id="GO:0017136">
    <property type="term" value="F:histone deacetylase activity, NAD-dependent"/>
    <property type="evidence" value="ECO:0007669"/>
    <property type="project" value="TreeGrafter"/>
</dbReference>
<comment type="similarity">
    <text evidence="1">Belongs to the sirtuin family. Class I subfamily.</text>
</comment>
<dbReference type="STRING" id="342668.A0A1B8GWX7"/>
<dbReference type="GO" id="GO:0005634">
    <property type="term" value="C:nucleus"/>
    <property type="evidence" value="ECO:0007669"/>
    <property type="project" value="TreeGrafter"/>
</dbReference>
<organism evidence="7 8">
    <name type="scientific">Pseudogymnoascus verrucosus</name>
    <dbReference type="NCBI Taxonomy" id="342668"/>
    <lineage>
        <taxon>Eukaryota</taxon>
        <taxon>Fungi</taxon>
        <taxon>Dikarya</taxon>
        <taxon>Ascomycota</taxon>
        <taxon>Pezizomycotina</taxon>
        <taxon>Leotiomycetes</taxon>
        <taxon>Thelebolales</taxon>
        <taxon>Thelebolaceae</taxon>
        <taxon>Pseudogymnoascus</taxon>
    </lineage>
</organism>
<dbReference type="GeneID" id="28834894"/>
<accession>A0A1B8GWX7</accession>
<feature type="binding site" evidence="4">
    <location>
        <position position="320"/>
    </location>
    <ligand>
        <name>Zn(2+)</name>
        <dbReference type="ChEBI" id="CHEBI:29105"/>
    </ligand>
</feature>
<gene>
    <name evidence="7" type="ORF">VE01_01508</name>
</gene>
<dbReference type="OrthoDB" id="2919105at2759"/>
<feature type="region of interest" description="Disordered" evidence="5">
    <location>
        <begin position="448"/>
        <end position="470"/>
    </location>
</feature>
<feature type="domain" description="Deacetylase sirtuin-type" evidence="6">
    <location>
        <begin position="7"/>
        <end position="443"/>
    </location>
</feature>
<dbReference type="Gene3D" id="3.40.50.1220">
    <property type="entry name" value="TPP-binding domain"/>
    <property type="match status" value="1"/>
</dbReference>
<proteinExistence type="inferred from homology"/>
<sequence length="614" mass="67510">MPTTNVSSACELQLQEIADALSKSKKVVVITGAGISTNCGIPDFRSENGLYTLIQAQYDAAAANKTNPNTGDIDDRPLKRRKLDRSCSLGSSELENGIIKEAPLRRQLRSSQSFHTQATDSDSAGSNPDTPSEIPTKEMEETPKDVSAEAVNEPIPSSQASRRSTASRQSLPNMKGKDLFDSIIWTDKLTTSIFYTFISSLRKKIYNDVTSTTATHKFIRALRDGGRLVRNYTQNIDMLEERETLCTELARGPGTRGRFNPKLRKEAQTENIAGGKQDSGVEVVHLHGSLKFLRCGLCAQQATWDVDRQVMTLAGDAPECPSCLANSAKREDKGRRSLAVGRLRPDIVLYGEEHPSADLVGPLITHDLSLGPDILLILGTSMRVHGLKVMVREFAKAVHGRGGSVVFVNQTKPPDSIWGDVIDYWVEWDCDAWVTDLRQRRGDIWLEQGTKPKNDKPTTTPKNPSAMRPDLTNGAYLQWNILSSLRQLTGRGEDEEAAKMIKRIDGLHKQAAPKSTVPRRRSLPATTKKQTSRIPLSNLSSNVQGLTIPANGKPKSTNGQRRALPSPPTSDEAVPVLPQPMTPRAVRIKKLTSIDAILSSPLSSPPKVIRWADY</sequence>
<dbReference type="PANTHER" id="PTHR11085:SF8">
    <property type="entry name" value="NAD-DEPENDENT HISTONE DEACETYLASE HST3"/>
    <property type="match status" value="1"/>
</dbReference>
<reference evidence="8" key="2">
    <citation type="journal article" date="2018" name="Nat. Commun.">
        <title>Extreme sensitivity to ultraviolet light in the fungal pathogen causing white-nose syndrome of bats.</title>
        <authorList>
            <person name="Palmer J.M."/>
            <person name="Drees K.P."/>
            <person name="Foster J.T."/>
            <person name="Lindner D.L."/>
        </authorList>
    </citation>
    <scope>NUCLEOTIDE SEQUENCE [LARGE SCALE GENOMIC DNA]</scope>
    <source>
        <strain evidence="8">UAMH 10579</strain>
    </source>
</reference>
<dbReference type="InterPro" id="IPR003000">
    <property type="entry name" value="Sirtuin"/>
</dbReference>
<dbReference type="SUPFAM" id="SSF52467">
    <property type="entry name" value="DHS-like NAD/FAD-binding domain"/>
    <property type="match status" value="1"/>
</dbReference>
<dbReference type="InterPro" id="IPR026590">
    <property type="entry name" value="Ssirtuin_cat_dom"/>
</dbReference>
<dbReference type="GO" id="GO:0046872">
    <property type="term" value="F:metal ion binding"/>
    <property type="evidence" value="ECO:0007669"/>
    <property type="project" value="UniProtKB-KW"/>
</dbReference>
<dbReference type="GO" id="GO:0070403">
    <property type="term" value="F:NAD+ binding"/>
    <property type="evidence" value="ECO:0007669"/>
    <property type="project" value="InterPro"/>
</dbReference>
<evidence type="ECO:0000256" key="2">
    <source>
        <dbReference type="ARBA" id="ARBA00022679"/>
    </source>
</evidence>
<dbReference type="Proteomes" id="UP000091956">
    <property type="component" value="Unassembled WGS sequence"/>
</dbReference>